<evidence type="ECO:0000259" key="9">
    <source>
        <dbReference type="Pfam" id="PF00755"/>
    </source>
</evidence>
<evidence type="ECO:0000256" key="5">
    <source>
        <dbReference type="ARBA" id="ARBA00023098"/>
    </source>
</evidence>
<dbReference type="InterPro" id="IPR042572">
    <property type="entry name" value="Carn_acyl_trans_N"/>
</dbReference>
<dbReference type="GO" id="GO:0005739">
    <property type="term" value="C:mitochondrion"/>
    <property type="evidence" value="ECO:0007669"/>
    <property type="project" value="TreeGrafter"/>
</dbReference>
<feature type="region of interest" description="Disordered" evidence="8">
    <location>
        <begin position="942"/>
        <end position="963"/>
    </location>
</feature>
<dbReference type="GO" id="GO:0009437">
    <property type="term" value="P:carnitine metabolic process"/>
    <property type="evidence" value="ECO:0007669"/>
    <property type="project" value="TreeGrafter"/>
</dbReference>
<comment type="similarity">
    <text evidence="1">Belongs to the carnitine/choline acetyltransferase family.</text>
</comment>
<keyword evidence="5" id="KW-0443">Lipid metabolism</keyword>
<dbReference type="Pfam" id="PF00755">
    <property type="entry name" value="Carn_acyltransf"/>
    <property type="match status" value="2"/>
</dbReference>
<feature type="region of interest" description="Disordered" evidence="8">
    <location>
        <begin position="1"/>
        <end position="91"/>
    </location>
</feature>
<dbReference type="SUPFAM" id="SSF52777">
    <property type="entry name" value="CoA-dependent acyltransferases"/>
    <property type="match status" value="3"/>
</dbReference>
<feature type="active site" description="Proton acceptor" evidence="7">
    <location>
        <position position="506"/>
    </location>
</feature>
<keyword evidence="6" id="KW-0012">Acyltransferase</keyword>
<dbReference type="PANTHER" id="PTHR22589:SF103">
    <property type="entry name" value="CARNITINE O-ACETYL-TRANSFERASE, ISOFORM A-RELATED"/>
    <property type="match status" value="1"/>
</dbReference>
<dbReference type="EMBL" id="JAEFCI010010802">
    <property type="protein sequence ID" value="KAG5456996.1"/>
    <property type="molecule type" value="Genomic_DNA"/>
</dbReference>
<evidence type="ECO:0000256" key="8">
    <source>
        <dbReference type="SAM" id="MobiDB-lite"/>
    </source>
</evidence>
<evidence type="ECO:0000256" key="7">
    <source>
        <dbReference type="PIRSR" id="PIRSR600542-1"/>
    </source>
</evidence>
<organism evidence="10 11">
    <name type="scientific">Olpidium bornovanus</name>
    <dbReference type="NCBI Taxonomy" id="278681"/>
    <lineage>
        <taxon>Eukaryota</taxon>
        <taxon>Fungi</taxon>
        <taxon>Fungi incertae sedis</taxon>
        <taxon>Olpidiomycota</taxon>
        <taxon>Olpidiomycotina</taxon>
        <taxon>Olpidiomycetes</taxon>
        <taxon>Olpidiales</taxon>
        <taxon>Olpidiaceae</taxon>
        <taxon>Olpidium</taxon>
    </lineage>
</organism>
<sequence length="963" mass="105399">PPTRAGRAGGFPPPRPQTNQTAPGPLRRPFRPPESAAALQLPGAASGPWCARAPRSPGPPKAAARRPGMDAVPGSPAAAAAAAPSPLSPLPVPDLRETCKKYLVSVRPFLNHADYERTEAAVEEFLEPGGAGERLQQRLLARAAACRKFPPDGLFAARAAAAAPAAGGEARNAAAEAAYAEAALTSARLRDVCRADGAGEDDTCWKSALAKRGFRVISTQFEKDGLTVKATADNWLLDWWNEYSYLAFRDPVVVFVSYFFVFPDDKFKISAVSRGASIVAGAMEFRKQLMECVFPVYPHRVCPEPADRQLFRCVFFVHLLPLRSRTLPPDMNRTAPMCMRQYDFMFNTTRIPLKSSDCNVVYDPYRNNHIAVVRNNKFFVFDVIIHDPESNSMRMLSIKEIERQLQKIVDATGEVASPAIGVLTCDNRDTWAANRDIFLEHNPKNAKLLWRLESACFLLCLDDGRPVTKAEVSRACWHGDGENRWFDKSLQFVVFENGKAGFCGEHSLMDATPTARMCDFVVTYSRKPPRKFGRNSGSAADLELPPPECLDFEIPPKILSGAIPAALEAFGELVRKHHLQVLCYRGYGKEYIKTLKVSPDSFCQMAIQLAWYKMRGTWVSTYESAGMRGFGWGRTETCRTVSDESVEFVIAMESTDLPAETKARLARRAIGAQSAYMASCLKGCGIDRHLLGLRLSLLPTEPTPSIFVDPAYALSSHWTLSTSQIPSDFFEGYGWSEVVPDGFGVAYMVKGNSLRFNVTGLIGPSAKAPAVVGSKPRARVRQAGIPGGGAYADLPMNRVRWFKHYLEESLEDMRQMFDDEAAAAKPPDEPQAAAQAAGAPAPAEEAPTLRSHKLPRTVLAAPANDGAQHPVLTSPPLTGVITRDEPGLSLAYPRRLELGDAFQDYDEGDGVLAGLGSVDFEVTWKQEMARTFAERLRRWMFRDGGSSPASGGPASPKSPSSPT</sequence>
<dbReference type="Proteomes" id="UP000673691">
    <property type="component" value="Unassembled WGS sequence"/>
</dbReference>
<proteinExistence type="inferred from homology"/>
<evidence type="ECO:0000313" key="11">
    <source>
        <dbReference type="Proteomes" id="UP000673691"/>
    </source>
</evidence>
<dbReference type="GO" id="GO:0005777">
    <property type="term" value="C:peroxisome"/>
    <property type="evidence" value="ECO:0007669"/>
    <property type="project" value="TreeGrafter"/>
</dbReference>
<keyword evidence="2" id="KW-0813">Transport</keyword>
<dbReference type="Gene3D" id="3.30.559.10">
    <property type="entry name" value="Chloramphenicol acetyltransferase-like domain"/>
    <property type="match status" value="1"/>
</dbReference>
<dbReference type="Gene3D" id="1.10.275.20">
    <property type="entry name" value="Choline/Carnitine o-acyltransferase"/>
    <property type="match status" value="1"/>
</dbReference>
<keyword evidence="4" id="KW-0276">Fatty acid metabolism</keyword>
<comment type="caution">
    <text evidence="10">The sequence shown here is derived from an EMBL/GenBank/DDBJ whole genome shotgun (WGS) entry which is preliminary data.</text>
</comment>
<dbReference type="GO" id="GO:0006631">
    <property type="term" value="P:fatty acid metabolic process"/>
    <property type="evidence" value="ECO:0007669"/>
    <property type="project" value="UniProtKB-KW"/>
</dbReference>
<evidence type="ECO:0000313" key="10">
    <source>
        <dbReference type="EMBL" id="KAG5456996.1"/>
    </source>
</evidence>
<dbReference type="PROSITE" id="PS00440">
    <property type="entry name" value="ACYLTRANSF_C_2"/>
    <property type="match status" value="1"/>
</dbReference>
<feature type="compositionally biased region" description="Low complexity" evidence="8">
    <location>
        <begin position="830"/>
        <end position="846"/>
    </location>
</feature>
<dbReference type="InterPro" id="IPR039551">
    <property type="entry name" value="Cho/carn_acyl_trans"/>
</dbReference>
<dbReference type="InterPro" id="IPR042231">
    <property type="entry name" value="Cho/carn_acyl_trans_2"/>
</dbReference>
<dbReference type="Gene3D" id="3.30.559.70">
    <property type="entry name" value="Choline/Carnitine o-acyltransferase, domain 2"/>
    <property type="match status" value="1"/>
</dbReference>
<evidence type="ECO:0000256" key="6">
    <source>
        <dbReference type="ARBA" id="ARBA00023315"/>
    </source>
</evidence>
<keyword evidence="3" id="KW-0808">Transferase</keyword>
<evidence type="ECO:0000256" key="2">
    <source>
        <dbReference type="ARBA" id="ARBA00022448"/>
    </source>
</evidence>
<accession>A0A8H8DG62</accession>
<keyword evidence="11" id="KW-1185">Reference proteome</keyword>
<dbReference type="AlphaFoldDB" id="A0A8H8DG62"/>
<dbReference type="InterPro" id="IPR023213">
    <property type="entry name" value="CAT-like_dom_sf"/>
</dbReference>
<evidence type="ECO:0000256" key="1">
    <source>
        <dbReference type="ARBA" id="ARBA00005232"/>
    </source>
</evidence>
<reference evidence="10 11" key="1">
    <citation type="journal article" name="Sci. Rep.">
        <title>Genome-scale phylogenetic analyses confirm Olpidium as the closest living zoosporic fungus to the non-flagellated, terrestrial fungi.</title>
        <authorList>
            <person name="Chang Y."/>
            <person name="Rochon D."/>
            <person name="Sekimoto S."/>
            <person name="Wang Y."/>
            <person name="Chovatia M."/>
            <person name="Sandor L."/>
            <person name="Salamov A."/>
            <person name="Grigoriev I.V."/>
            <person name="Stajich J.E."/>
            <person name="Spatafora J.W."/>
        </authorList>
    </citation>
    <scope>NUCLEOTIDE SEQUENCE [LARGE SCALE GENOMIC DNA]</scope>
    <source>
        <strain evidence="10">S191</strain>
    </source>
</reference>
<feature type="compositionally biased region" description="Low complexity" evidence="8">
    <location>
        <begin position="944"/>
        <end position="963"/>
    </location>
</feature>
<feature type="non-terminal residue" evidence="10">
    <location>
        <position position="1"/>
    </location>
</feature>
<gene>
    <name evidence="10" type="ORF">BJ554DRAFT_3107</name>
</gene>
<feature type="compositionally biased region" description="Low complexity" evidence="8">
    <location>
        <begin position="51"/>
        <end position="85"/>
    </location>
</feature>
<dbReference type="GO" id="GO:0004092">
    <property type="term" value="F:carnitine O-acetyltransferase activity"/>
    <property type="evidence" value="ECO:0007669"/>
    <property type="project" value="TreeGrafter"/>
</dbReference>
<protein>
    <submittedName>
        <fullName evidence="10">Choline/Carnitine o-acyltransferase-domain-containing protein</fullName>
    </submittedName>
</protein>
<dbReference type="InterPro" id="IPR000542">
    <property type="entry name" value="Carn_acyl_trans"/>
</dbReference>
<dbReference type="PANTHER" id="PTHR22589">
    <property type="entry name" value="CARNITINE O-ACYLTRANSFERASE"/>
    <property type="match status" value="1"/>
</dbReference>
<feature type="region of interest" description="Disordered" evidence="8">
    <location>
        <begin position="822"/>
        <end position="850"/>
    </location>
</feature>
<evidence type="ECO:0000256" key="3">
    <source>
        <dbReference type="ARBA" id="ARBA00022679"/>
    </source>
</evidence>
<feature type="domain" description="Choline/carnitine acyltransferase" evidence="9">
    <location>
        <begin position="90"/>
        <end position="144"/>
    </location>
</feature>
<dbReference type="OrthoDB" id="240216at2759"/>
<evidence type="ECO:0000256" key="4">
    <source>
        <dbReference type="ARBA" id="ARBA00022832"/>
    </source>
</evidence>
<name>A0A8H8DG62_9FUNG</name>
<feature type="domain" description="Choline/carnitine acyltransferase" evidence="9">
    <location>
        <begin position="230"/>
        <end position="760"/>
    </location>
</feature>